<evidence type="ECO:0000256" key="1">
    <source>
        <dbReference type="SAM" id="MobiDB-lite"/>
    </source>
</evidence>
<feature type="compositionally biased region" description="Acidic residues" evidence="1">
    <location>
        <begin position="179"/>
        <end position="190"/>
    </location>
</feature>
<organism evidence="2 3">
    <name type="scientific">Candida verbasci</name>
    <dbReference type="NCBI Taxonomy" id="1227364"/>
    <lineage>
        <taxon>Eukaryota</taxon>
        <taxon>Fungi</taxon>
        <taxon>Dikarya</taxon>
        <taxon>Ascomycota</taxon>
        <taxon>Saccharomycotina</taxon>
        <taxon>Pichiomycetes</taxon>
        <taxon>Debaryomycetaceae</taxon>
        <taxon>Candida/Lodderomyces clade</taxon>
        <taxon>Candida</taxon>
    </lineage>
</organism>
<gene>
    <name evidence="2" type="ORF">CANVERA_P5245</name>
</gene>
<feature type="compositionally biased region" description="Acidic residues" evidence="1">
    <location>
        <begin position="157"/>
        <end position="169"/>
    </location>
</feature>
<feature type="region of interest" description="Disordered" evidence="1">
    <location>
        <begin position="157"/>
        <end position="204"/>
    </location>
</feature>
<evidence type="ECO:0000313" key="3">
    <source>
        <dbReference type="Proteomes" id="UP001152885"/>
    </source>
</evidence>
<accession>A0A9W4TZY4</accession>
<feature type="region of interest" description="Disordered" evidence="1">
    <location>
        <begin position="308"/>
        <end position="327"/>
    </location>
</feature>
<feature type="compositionally biased region" description="Low complexity" evidence="1">
    <location>
        <begin position="45"/>
        <end position="56"/>
    </location>
</feature>
<feature type="region of interest" description="Disordered" evidence="1">
    <location>
        <begin position="1"/>
        <end position="56"/>
    </location>
</feature>
<feature type="compositionally biased region" description="Pro residues" evidence="1">
    <location>
        <begin position="33"/>
        <end position="44"/>
    </location>
</feature>
<feature type="compositionally biased region" description="Polar residues" evidence="1">
    <location>
        <begin position="313"/>
        <end position="325"/>
    </location>
</feature>
<dbReference type="OrthoDB" id="5364312at2759"/>
<evidence type="ECO:0000313" key="2">
    <source>
        <dbReference type="EMBL" id="CAI5760737.1"/>
    </source>
</evidence>
<dbReference type="Proteomes" id="UP001152885">
    <property type="component" value="Unassembled WGS sequence"/>
</dbReference>
<name>A0A9W4TZY4_9ASCO</name>
<dbReference type="AlphaFoldDB" id="A0A9W4TZY4"/>
<dbReference type="EMBL" id="CANTUO010000007">
    <property type="protein sequence ID" value="CAI5760737.1"/>
    <property type="molecule type" value="Genomic_DNA"/>
</dbReference>
<comment type="caution">
    <text evidence="2">The sequence shown here is derived from an EMBL/GenBank/DDBJ whole genome shotgun (WGS) entry which is preliminary data.</text>
</comment>
<sequence length="340" mass="37804">MSKTQQQPITNSAKFNLFSNSTSSLEENNCARAPPPPPPPPQPPASSSSSNNINISSHNNKKFHHKKCISKLKLTPICCSSTGNNINMDCISSNSDSDIFERSLIKNEPISNLANIETPEHFNLENFTSPILDSTIEICSNPQIGLDNIKLNCYEEEEEDHDDDDDDGEKTDINNNNNNDDDDDDDEQYEEIYGTSPKQYMGRNNEEAFRPRSRSIISQNLITTLNQIQSRKELDKSKSSNVLNTTAAAYNRPLSKRASSFSGATAYSRDKKKDHINQKNTNATSAGGGNCQFLNYYSFAEMIKNEDKDDGISPTSQNSNSNTRRGSYATVNAKDYIGVI</sequence>
<proteinExistence type="predicted"/>
<protein>
    <submittedName>
        <fullName evidence="2">Uncharacterized protein</fullName>
    </submittedName>
</protein>
<feature type="compositionally biased region" description="Basic and acidic residues" evidence="1">
    <location>
        <begin position="268"/>
        <end position="277"/>
    </location>
</feature>
<feature type="region of interest" description="Disordered" evidence="1">
    <location>
        <begin position="258"/>
        <end position="285"/>
    </location>
</feature>
<keyword evidence="3" id="KW-1185">Reference proteome</keyword>
<reference evidence="2" key="1">
    <citation type="submission" date="2022-12" db="EMBL/GenBank/DDBJ databases">
        <authorList>
            <person name="Brejova B."/>
        </authorList>
    </citation>
    <scope>NUCLEOTIDE SEQUENCE</scope>
</reference>
<feature type="compositionally biased region" description="Polar residues" evidence="1">
    <location>
        <begin position="1"/>
        <end position="27"/>
    </location>
</feature>